<evidence type="ECO:0000313" key="10">
    <source>
        <dbReference type="Proteomes" id="UP000635477"/>
    </source>
</evidence>
<protein>
    <recommendedName>
        <fullName evidence="6">Amine oxidase</fullName>
        <ecNumber evidence="6">1.4.3.-</ecNumber>
    </recommendedName>
</protein>
<dbReference type="OrthoDB" id="5046242at2759"/>
<keyword evidence="6" id="KW-0274">FAD</keyword>
<dbReference type="Proteomes" id="UP000635477">
    <property type="component" value="Unassembled WGS sequence"/>
</dbReference>
<evidence type="ECO:0000256" key="6">
    <source>
        <dbReference type="RuleBase" id="RU362067"/>
    </source>
</evidence>
<feature type="domain" description="Amine oxidase" evidence="8">
    <location>
        <begin position="47"/>
        <end position="190"/>
    </location>
</feature>
<feature type="binding site" evidence="5">
    <location>
        <position position="48"/>
    </location>
    <ligand>
        <name>FAD</name>
        <dbReference type="ChEBI" id="CHEBI:57692"/>
    </ligand>
</feature>
<name>A0A8H4UJE4_9HYPO</name>
<dbReference type="PANTHER" id="PTHR43563:SF14">
    <property type="entry name" value="AMINE OXIDASE"/>
    <property type="match status" value="1"/>
</dbReference>
<dbReference type="InterPro" id="IPR002937">
    <property type="entry name" value="Amino_oxidase"/>
</dbReference>
<dbReference type="PANTHER" id="PTHR43563">
    <property type="entry name" value="AMINE OXIDASE"/>
    <property type="match status" value="1"/>
</dbReference>
<dbReference type="SUPFAM" id="SSF51905">
    <property type="entry name" value="FAD/NAD(P)-binding domain"/>
    <property type="match status" value="1"/>
</dbReference>
<organism evidence="9 10">
    <name type="scientific">Fusarium zealandicum</name>
    <dbReference type="NCBI Taxonomy" id="1053134"/>
    <lineage>
        <taxon>Eukaryota</taxon>
        <taxon>Fungi</taxon>
        <taxon>Dikarya</taxon>
        <taxon>Ascomycota</taxon>
        <taxon>Pezizomycotina</taxon>
        <taxon>Sordariomycetes</taxon>
        <taxon>Hypocreomycetidae</taxon>
        <taxon>Hypocreales</taxon>
        <taxon>Nectriaceae</taxon>
        <taxon>Fusarium</taxon>
        <taxon>Fusarium staphyleae species complex</taxon>
    </lineage>
</organism>
<reference evidence="9" key="2">
    <citation type="submission" date="2020-05" db="EMBL/GenBank/DDBJ databases">
        <authorList>
            <person name="Kim H.-S."/>
            <person name="Proctor R.H."/>
            <person name="Brown D.W."/>
        </authorList>
    </citation>
    <scope>NUCLEOTIDE SEQUENCE</scope>
    <source>
        <strain evidence="9">NRRL 22465</strain>
    </source>
</reference>
<evidence type="ECO:0000256" key="4">
    <source>
        <dbReference type="ARBA" id="ARBA00048448"/>
    </source>
</evidence>
<feature type="binding site" evidence="5">
    <location>
        <begin position="67"/>
        <end position="68"/>
    </location>
    <ligand>
        <name>FAD</name>
        <dbReference type="ChEBI" id="CHEBI:57692"/>
    </ligand>
</feature>
<keyword evidence="3 6" id="KW-0560">Oxidoreductase</keyword>
<dbReference type="Pfam" id="PF01593">
    <property type="entry name" value="Amino_oxidase"/>
    <property type="match status" value="2"/>
</dbReference>
<gene>
    <name evidence="9" type="ORF">FZEAL_5572</name>
</gene>
<dbReference type="InterPro" id="IPR036188">
    <property type="entry name" value="FAD/NAD-bd_sf"/>
</dbReference>
<reference evidence="9" key="1">
    <citation type="journal article" date="2020" name="BMC Genomics">
        <title>Correction to: Identification and distribution of gene clusters required for synthesis of sphingolipid metabolism inhibitors in diverse species of the filamentous fungus Fusarium.</title>
        <authorList>
            <person name="Kim H.S."/>
            <person name="Lohmar J.M."/>
            <person name="Busman M."/>
            <person name="Brown D.W."/>
            <person name="Naumann T.A."/>
            <person name="Divon H.H."/>
            <person name="Lysoe E."/>
            <person name="Uhlig S."/>
            <person name="Proctor R.H."/>
        </authorList>
    </citation>
    <scope>NUCLEOTIDE SEQUENCE</scope>
    <source>
        <strain evidence="9">NRRL 22465</strain>
    </source>
</reference>
<evidence type="ECO:0000259" key="8">
    <source>
        <dbReference type="Pfam" id="PF01593"/>
    </source>
</evidence>
<keyword evidence="10" id="KW-1185">Reference proteome</keyword>
<proteinExistence type="inferred from homology"/>
<evidence type="ECO:0000256" key="2">
    <source>
        <dbReference type="ARBA" id="ARBA00005995"/>
    </source>
</evidence>
<feature type="binding site" evidence="5">
    <location>
        <position position="240"/>
    </location>
    <ligand>
        <name>FAD</name>
        <dbReference type="ChEBI" id="CHEBI:57692"/>
    </ligand>
</feature>
<accession>A0A8H4UJE4</accession>
<dbReference type="Gene3D" id="3.50.50.60">
    <property type="entry name" value="FAD/NAD(P)-binding domain"/>
    <property type="match status" value="1"/>
</dbReference>
<dbReference type="EC" id="1.4.3.-" evidence="6"/>
<evidence type="ECO:0000256" key="7">
    <source>
        <dbReference type="SAM" id="SignalP"/>
    </source>
</evidence>
<dbReference type="InterPro" id="IPR001613">
    <property type="entry name" value="Flavin_amine_oxidase"/>
</dbReference>
<comment type="cofactor">
    <cofactor evidence="1 6">
        <name>FAD</name>
        <dbReference type="ChEBI" id="CHEBI:57692"/>
    </cofactor>
</comment>
<comment type="catalytic activity">
    <reaction evidence="4">
        <text>a secondary aliphatic amine + O2 + H2O = a primary amine + an aldehyde + H2O2</text>
        <dbReference type="Rhea" id="RHEA:26414"/>
        <dbReference type="ChEBI" id="CHEBI:15377"/>
        <dbReference type="ChEBI" id="CHEBI:15379"/>
        <dbReference type="ChEBI" id="CHEBI:16240"/>
        <dbReference type="ChEBI" id="CHEBI:17478"/>
        <dbReference type="ChEBI" id="CHEBI:58855"/>
        <dbReference type="ChEBI" id="CHEBI:65296"/>
        <dbReference type="EC" id="1.4.3.4"/>
    </reaction>
</comment>
<dbReference type="GO" id="GO:0097621">
    <property type="term" value="F:monoamine oxidase activity"/>
    <property type="evidence" value="ECO:0007669"/>
    <property type="project" value="UniProtKB-EC"/>
</dbReference>
<sequence>MATSGTRLLSSLLLFMGSLPSASITVNGESHPEQPVDVDVVVVGGGFSGLMSAYDLHQSGLTTVVLEAKETIGGRSRTHQLKSGPGLVELGATWINNMTQPAIFALSEDLGLETSEQYTEGDEISQGLDGKVQRVSPGDQPNGTVEEMAALKLVESLYGLIEEASNKTDLYNMDQFPSNEDVSLAEWVEQKGLWKCGLGDLSSEGKMGAQSLKIKKGTTAISTGLADALPPANVLVKHPVGAITQDCNNTVLVTAATGQTFRAKRVIIAIPSHMYAGIKFSPPLPRKQNTLVSHIKGGVYAKMILSYTEPWWRNAGLIGKFSSLVGPVCLSWDTSDPELSQYSLAIFVAGDIADRWHGLCESRRKKAIVEHLAVLVGEELADRARDTVEVNYAEWTNEEYILGAPTGTMGPGVLRKYGTALREPFRSLHFGEGIYGGSHPGRSESG</sequence>
<dbReference type="PRINTS" id="PR00757">
    <property type="entry name" value="AMINEOXDASEF"/>
</dbReference>
<evidence type="ECO:0000256" key="1">
    <source>
        <dbReference type="ARBA" id="ARBA00001974"/>
    </source>
</evidence>
<dbReference type="AlphaFoldDB" id="A0A8H4UJE4"/>
<dbReference type="SUPFAM" id="SSF54373">
    <property type="entry name" value="FAD-linked reductases, C-terminal domain"/>
    <property type="match status" value="1"/>
</dbReference>
<feature type="chain" id="PRO_5033986045" description="Amine oxidase" evidence="7">
    <location>
        <begin position="25"/>
        <end position="446"/>
    </location>
</feature>
<keyword evidence="7" id="KW-0732">Signal</keyword>
<comment type="similarity">
    <text evidence="2 6">Belongs to the flavin monoamine oxidase family.</text>
</comment>
<evidence type="ECO:0000313" key="9">
    <source>
        <dbReference type="EMBL" id="KAF4977980.1"/>
    </source>
</evidence>
<feature type="signal peptide" evidence="7">
    <location>
        <begin position="1"/>
        <end position="24"/>
    </location>
</feature>
<feature type="binding site" evidence="5">
    <location>
        <position position="347"/>
    </location>
    <ligand>
        <name>substrate</name>
    </ligand>
</feature>
<evidence type="ECO:0000256" key="3">
    <source>
        <dbReference type="ARBA" id="ARBA00023002"/>
    </source>
</evidence>
<comment type="caution">
    <text evidence="9">The sequence shown here is derived from an EMBL/GenBank/DDBJ whole genome shotgun (WGS) entry which is preliminary data.</text>
</comment>
<evidence type="ECO:0000256" key="5">
    <source>
        <dbReference type="PIRSR" id="PIRSR601613-1"/>
    </source>
</evidence>
<keyword evidence="6" id="KW-0285">Flavoprotein</keyword>
<dbReference type="InterPro" id="IPR050703">
    <property type="entry name" value="Flavin_MAO"/>
</dbReference>
<feature type="domain" description="Amine oxidase" evidence="8">
    <location>
        <begin position="205"/>
        <end position="431"/>
    </location>
</feature>
<dbReference type="EMBL" id="JABEYC010000405">
    <property type="protein sequence ID" value="KAF4977980.1"/>
    <property type="molecule type" value="Genomic_DNA"/>
</dbReference>